<reference evidence="11" key="1">
    <citation type="submission" date="2024-02" db="UniProtKB">
        <authorList>
            <consortium name="WormBaseParasite"/>
        </authorList>
    </citation>
    <scope>IDENTIFICATION</scope>
</reference>
<evidence type="ECO:0000259" key="9">
    <source>
        <dbReference type="PROSITE" id="PS51826"/>
    </source>
</evidence>
<name>A0AAF3EXR1_9BILA</name>
<dbReference type="PANTHER" id="PTHR23151">
    <property type="entry name" value="DIHYDROLIPOAMIDE ACETYL/SUCCINYL-TRANSFERASE-RELATED"/>
    <property type="match status" value="1"/>
</dbReference>
<dbReference type="Pfam" id="PF00198">
    <property type="entry name" value="2-oxoacid_dh"/>
    <property type="match status" value="1"/>
</dbReference>
<dbReference type="GO" id="GO:0004742">
    <property type="term" value="F:dihydrolipoyllysine-residue acetyltransferase activity"/>
    <property type="evidence" value="ECO:0007669"/>
    <property type="project" value="UniProtKB-UniRule"/>
</dbReference>
<keyword evidence="10" id="KW-1185">Reference proteome</keyword>
<dbReference type="PROSITE" id="PS00189">
    <property type="entry name" value="LIPOYL"/>
    <property type="match status" value="1"/>
</dbReference>
<keyword evidence="2 6" id="KW-0808">Transferase</keyword>
<dbReference type="FunFam" id="2.40.50.100:FF:000010">
    <property type="entry name" value="Acetyltransferase component of pyruvate dehydrogenase complex"/>
    <property type="match status" value="1"/>
</dbReference>
<dbReference type="PANTHER" id="PTHR23151:SF89">
    <property type="entry name" value="DIHYDROLIPOYLLYSINE-RESIDUE ACETYLTRANSFERASE COMPONENT OF PYRUVATE DEHYDROGENASE COMPLEX, MITOCHONDRIAL"/>
    <property type="match status" value="1"/>
</dbReference>
<feature type="region of interest" description="Disordered" evidence="7">
    <location>
        <begin position="286"/>
        <end position="311"/>
    </location>
</feature>
<dbReference type="Pfam" id="PF02817">
    <property type="entry name" value="E3_binding"/>
    <property type="match status" value="1"/>
</dbReference>
<proteinExistence type="inferred from homology"/>
<dbReference type="SUPFAM" id="SSF51230">
    <property type="entry name" value="Single hybrid motif"/>
    <property type="match status" value="1"/>
</dbReference>
<dbReference type="SUPFAM" id="SSF52777">
    <property type="entry name" value="CoA-dependent acyltransferases"/>
    <property type="match status" value="1"/>
</dbReference>
<dbReference type="EC" id="2.3.1.12" evidence="6"/>
<dbReference type="WBParaSite" id="MBELARI_LOCUS18331">
    <property type="protein sequence ID" value="MBELARI_LOCUS18331"/>
    <property type="gene ID" value="MBELARI_LOCUS18331"/>
</dbReference>
<comment type="cofactor">
    <cofactor evidence="6">
        <name>(R)-lipoate</name>
        <dbReference type="ChEBI" id="CHEBI:83088"/>
    </cofactor>
    <text evidence="6">Binds 1 lipoyl cofactor covalently.</text>
</comment>
<dbReference type="InterPro" id="IPR045257">
    <property type="entry name" value="E2/Pdx1"/>
</dbReference>
<evidence type="ECO:0000256" key="4">
    <source>
        <dbReference type="ARBA" id="ARBA00022946"/>
    </source>
</evidence>
<dbReference type="PROSITE" id="PS50968">
    <property type="entry name" value="BIOTINYL_LIPOYL"/>
    <property type="match status" value="1"/>
</dbReference>
<accession>A0AAF3EXR1</accession>
<dbReference type="Gene3D" id="2.40.50.100">
    <property type="match status" value="1"/>
</dbReference>
<dbReference type="InterPro" id="IPR006257">
    <property type="entry name" value="LAT1"/>
</dbReference>
<protein>
    <recommendedName>
        <fullName evidence="6">Acetyltransferase component of pyruvate dehydrogenase complex</fullName>
        <ecNumber evidence="6">2.3.1.12</ecNumber>
    </recommendedName>
</protein>
<dbReference type="NCBIfam" id="TIGR01349">
    <property type="entry name" value="PDHac_trf_mito"/>
    <property type="match status" value="1"/>
</dbReference>
<feature type="region of interest" description="Disordered" evidence="7">
    <location>
        <begin position="198"/>
        <end position="251"/>
    </location>
</feature>
<organism evidence="10 11">
    <name type="scientific">Mesorhabditis belari</name>
    <dbReference type="NCBI Taxonomy" id="2138241"/>
    <lineage>
        <taxon>Eukaryota</taxon>
        <taxon>Metazoa</taxon>
        <taxon>Ecdysozoa</taxon>
        <taxon>Nematoda</taxon>
        <taxon>Chromadorea</taxon>
        <taxon>Rhabditida</taxon>
        <taxon>Rhabditina</taxon>
        <taxon>Rhabditomorpha</taxon>
        <taxon>Rhabditoidea</taxon>
        <taxon>Rhabditidae</taxon>
        <taxon>Mesorhabditinae</taxon>
        <taxon>Mesorhabditis</taxon>
    </lineage>
</organism>
<evidence type="ECO:0000259" key="8">
    <source>
        <dbReference type="PROSITE" id="PS50968"/>
    </source>
</evidence>
<evidence type="ECO:0000256" key="6">
    <source>
        <dbReference type="RuleBase" id="RU361137"/>
    </source>
</evidence>
<evidence type="ECO:0000256" key="2">
    <source>
        <dbReference type="ARBA" id="ARBA00022679"/>
    </source>
</evidence>
<dbReference type="InterPro" id="IPR004167">
    <property type="entry name" value="PSBD"/>
</dbReference>
<dbReference type="PROSITE" id="PS51826">
    <property type="entry name" value="PSBD"/>
    <property type="match status" value="1"/>
</dbReference>
<dbReference type="InterPro" id="IPR011053">
    <property type="entry name" value="Single_hybrid_motif"/>
</dbReference>
<dbReference type="Gene3D" id="3.30.559.10">
    <property type="entry name" value="Chloramphenicol acetyltransferase-like domain"/>
    <property type="match status" value="1"/>
</dbReference>
<dbReference type="CDD" id="cd06849">
    <property type="entry name" value="lipoyl_domain"/>
    <property type="match status" value="1"/>
</dbReference>
<keyword evidence="5 6" id="KW-0012">Acyltransferase</keyword>
<evidence type="ECO:0000256" key="7">
    <source>
        <dbReference type="SAM" id="MobiDB-lite"/>
    </source>
</evidence>
<dbReference type="InterPro" id="IPR003016">
    <property type="entry name" value="2-oxoA_DH_lipoyl-BS"/>
</dbReference>
<dbReference type="SUPFAM" id="SSF47005">
    <property type="entry name" value="Peripheral subunit-binding domain of 2-oxo acid dehydrogenase complex"/>
    <property type="match status" value="1"/>
</dbReference>
<evidence type="ECO:0000313" key="10">
    <source>
        <dbReference type="Proteomes" id="UP000887575"/>
    </source>
</evidence>
<feature type="compositionally biased region" description="Low complexity" evidence="7">
    <location>
        <begin position="55"/>
        <end position="77"/>
    </location>
</feature>
<comment type="function">
    <text evidence="6">The pyruvate dehydrogenase complex catalyzes the overall conversion of pyruvate to acetyl-CoA and CO(2).</text>
</comment>
<comment type="catalytic activity">
    <reaction evidence="6">
        <text>N(6)-[(R)-dihydrolipoyl]-L-lysyl-[protein] + acetyl-CoA = N(6)-[(R)-S(8)-acetyldihydrolipoyl]-L-lysyl-[protein] + CoA</text>
        <dbReference type="Rhea" id="RHEA:17017"/>
        <dbReference type="Rhea" id="RHEA-COMP:10475"/>
        <dbReference type="Rhea" id="RHEA-COMP:10478"/>
        <dbReference type="ChEBI" id="CHEBI:57287"/>
        <dbReference type="ChEBI" id="CHEBI:57288"/>
        <dbReference type="ChEBI" id="CHEBI:83100"/>
        <dbReference type="ChEBI" id="CHEBI:83111"/>
        <dbReference type="EC" id="2.3.1.12"/>
    </reaction>
</comment>
<keyword evidence="4" id="KW-0809">Transit peptide</keyword>
<feature type="region of interest" description="Disordered" evidence="7">
    <location>
        <begin position="55"/>
        <end position="80"/>
    </location>
</feature>
<dbReference type="Proteomes" id="UP000887575">
    <property type="component" value="Unassembled WGS sequence"/>
</dbReference>
<dbReference type="GO" id="GO:0005739">
    <property type="term" value="C:mitochondrion"/>
    <property type="evidence" value="ECO:0007669"/>
    <property type="project" value="UniProtKB-SubCell"/>
</dbReference>
<dbReference type="GO" id="GO:0045254">
    <property type="term" value="C:pyruvate dehydrogenase complex"/>
    <property type="evidence" value="ECO:0007669"/>
    <property type="project" value="UniProtKB-UniRule"/>
</dbReference>
<comment type="subcellular location">
    <subcellularLocation>
        <location evidence="6">Mitochondrion</location>
    </subcellularLocation>
</comment>
<evidence type="ECO:0000256" key="5">
    <source>
        <dbReference type="ARBA" id="ARBA00023315"/>
    </source>
</evidence>
<dbReference type="InterPro" id="IPR036625">
    <property type="entry name" value="E3-bd_dom_sf"/>
</dbReference>
<dbReference type="AlphaFoldDB" id="A0AAF3EXR1"/>
<dbReference type="Gene3D" id="4.10.320.10">
    <property type="entry name" value="E3-binding domain"/>
    <property type="match status" value="1"/>
</dbReference>
<sequence length="543" mass="57619">MIRSSNLTVIDYSKLGQLAEARYGYERAMSKFPARGLPSGLRSLNGLKVPLGAAASAPGSAVTSPQRQQSSSSRFSPLVGSPPKVNGNVSAFLVKGFRLFSTGSYPDHKRVKLPALSPTMEMGTVVSWQKKEGDQLSEGDLLCEIETDKATMGFETPEEGYLAKILISEGTKDVPIGKLLCIIVEKEADVKAFADYKPDDSAKGAASQKKAPSTPASDSAPAAQKAAPTQVVAPQKQPSSAPQSPSGRVAATPFARKIAEEQGLDLQTVAGSGPGGRILAADLSNAAPSATGGTPPPSHHAGATGGQPGDFTDISLTNMRKTIAKRLTESKSTIPHYYLSSEINLEQISQVREKLNALLAKGAVGDPTKLSLNDFIIKASSLACLRVPECNSFWMNEFIRQNNVVDVSVAVSTPAGLITPIIFNAHSKGLATISTEVKELAKRAREGKLQPHEFQGGTFTVSNLGMFGSVTDFTAIINPPQSCILAIGGAESKLIPCDKEGYKKVQVMRVTLSCDHRTVDGAVGAQWLKHFKDFLENPQTMLL</sequence>
<dbReference type="GO" id="GO:0006086">
    <property type="term" value="P:pyruvate decarboxylation to acetyl-CoA"/>
    <property type="evidence" value="ECO:0007669"/>
    <property type="project" value="InterPro"/>
</dbReference>
<feature type="compositionally biased region" description="Low complexity" evidence="7">
    <location>
        <begin position="211"/>
        <end position="246"/>
    </location>
</feature>
<keyword evidence="3 6" id="KW-0450">Lipoyl</keyword>
<feature type="domain" description="Peripheral subunit-binding (PSBD)" evidence="9">
    <location>
        <begin position="250"/>
        <end position="287"/>
    </location>
</feature>
<dbReference type="FunFam" id="3.30.559.10:FF:000003">
    <property type="entry name" value="Acetyltransferase component of pyruvate dehydrogenase complex"/>
    <property type="match status" value="1"/>
</dbReference>
<feature type="domain" description="Lipoyl-binding" evidence="8">
    <location>
        <begin position="108"/>
        <end position="184"/>
    </location>
</feature>
<dbReference type="InterPro" id="IPR001078">
    <property type="entry name" value="2-oxoacid_DH_actylTfrase"/>
</dbReference>
<dbReference type="InterPro" id="IPR023213">
    <property type="entry name" value="CAT-like_dom_sf"/>
</dbReference>
<dbReference type="Pfam" id="PF00364">
    <property type="entry name" value="Biotin_lipoyl"/>
    <property type="match status" value="1"/>
</dbReference>
<dbReference type="InterPro" id="IPR000089">
    <property type="entry name" value="Biotin_lipoyl"/>
</dbReference>
<evidence type="ECO:0000313" key="11">
    <source>
        <dbReference type="WBParaSite" id="MBELARI_LOCUS18331"/>
    </source>
</evidence>
<comment type="similarity">
    <text evidence="1 6">Belongs to the 2-oxoacid dehydrogenase family.</text>
</comment>
<evidence type="ECO:0000256" key="3">
    <source>
        <dbReference type="ARBA" id="ARBA00022823"/>
    </source>
</evidence>
<evidence type="ECO:0000256" key="1">
    <source>
        <dbReference type="ARBA" id="ARBA00007317"/>
    </source>
</evidence>